<accession>A0A4Z2FS43</accession>
<protein>
    <submittedName>
        <fullName evidence="2">Uncharacterized protein</fullName>
    </submittedName>
</protein>
<gene>
    <name evidence="2" type="ORF">EYF80_046246</name>
</gene>
<dbReference type="EMBL" id="SRLO01000958">
    <property type="protein sequence ID" value="TNN43583.1"/>
    <property type="molecule type" value="Genomic_DNA"/>
</dbReference>
<proteinExistence type="predicted"/>
<name>A0A4Z2FS43_9TELE</name>
<feature type="compositionally biased region" description="Basic and acidic residues" evidence="1">
    <location>
        <begin position="1"/>
        <end position="58"/>
    </location>
</feature>
<evidence type="ECO:0000313" key="3">
    <source>
        <dbReference type="Proteomes" id="UP000314294"/>
    </source>
</evidence>
<keyword evidence="3" id="KW-1185">Reference proteome</keyword>
<reference evidence="2 3" key="1">
    <citation type="submission" date="2019-03" db="EMBL/GenBank/DDBJ databases">
        <title>First draft genome of Liparis tanakae, snailfish: a comprehensive survey of snailfish specific genes.</title>
        <authorList>
            <person name="Kim W."/>
            <person name="Song I."/>
            <person name="Jeong J.-H."/>
            <person name="Kim D."/>
            <person name="Kim S."/>
            <person name="Ryu S."/>
            <person name="Song J.Y."/>
            <person name="Lee S.K."/>
        </authorList>
    </citation>
    <scope>NUCLEOTIDE SEQUENCE [LARGE SCALE GENOMIC DNA]</scope>
    <source>
        <tissue evidence="2">Muscle</tissue>
    </source>
</reference>
<dbReference type="Proteomes" id="UP000314294">
    <property type="component" value="Unassembled WGS sequence"/>
</dbReference>
<organism evidence="2 3">
    <name type="scientific">Liparis tanakae</name>
    <name type="common">Tanaka's snailfish</name>
    <dbReference type="NCBI Taxonomy" id="230148"/>
    <lineage>
        <taxon>Eukaryota</taxon>
        <taxon>Metazoa</taxon>
        <taxon>Chordata</taxon>
        <taxon>Craniata</taxon>
        <taxon>Vertebrata</taxon>
        <taxon>Euteleostomi</taxon>
        <taxon>Actinopterygii</taxon>
        <taxon>Neopterygii</taxon>
        <taxon>Teleostei</taxon>
        <taxon>Neoteleostei</taxon>
        <taxon>Acanthomorphata</taxon>
        <taxon>Eupercaria</taxon>
        <taxon>Perciformes</taxon>
        <taxon>Cottioidei</taxon>
        <taxon>Cottales</taxon>
        <taxon>Liparidae</taxon>
        <taxon>Liparis</taxon>
    </lineage>
</organism>
<feature type="region of interest" description="Disordered" evidence="1">
    <location>
        <begin position="1"/>
        <end position="119"/>
    </location>
</feature>
<comment type="caution">
    <text evidence="2">The sequence shown here is derived from an EMBL/GenBank/DDBJ whole genome shotgun (WGS) entry which is preliminary data.</text>
</comment>
<sequence length="119" mass="13155">MRGGERRREEARGGERRREEARGEEERGGERRREEERGGERRREEARGEEERRREEARVQILDRAALSGGAAGGGVRWSSASLYGPRKGGNCEPAARRPEPGQMDGPPSEAAAACEDPG</sequence>
<dbReference type="AlphaFoldDB" id="A0A4Z2FS43"/>
<evidence type="ECO:0000313" key="2">
    <source>
        <dbReference type="EMBL" id="TNN43583.1"/>
    </source>
</evidence>
<evidence type="ECO:0000256" key="1">
    <source>
        <dbReference type="SAM" id="MobiDB-lite"/>
    </source>
</evidence>